<dbReference type="EMBL" id="VGLS01000060">
    <property type="protein sequence ID" value="MBM3222828.1"/>
    <property type="molecule type" value="Genomic_DNA"/>
</dbReference>
<dbReference type="Proteomes" id="UP000712673">
    <property type="component" value="Unassembled WGS sequence"/>
</dbReference>
<evidence type="ECO:0000256" key="2">
    <source>
        <dbReference type="ARBA" id="ARBA00022884"/>
    </source>
</evidence>
<organism evidence="4 5">
    <name type="scientific">Tectimicrobiota bacterium</name>
    <dbReference type="NCBI Taxonomy" id="2528274"/>
    <lineage>
        <taxon>Bacteria</taxon>
        <taxon>Pseudomonadati</taxon>
        <taxon>Nitrospinota/Tectimicrobiota group</taxon>
        <taxon>Candidatus Tectimicrobiota</taxon>
    </lineage>
</organism>
<dbReference type="AlphaFoldDB" id="A0A937VXD2"/>
<feature type="domain" description="RNA-binding protein AU-1/Ribonuclease E/G" evidence="3">
    <location>
        <begin position="163"/>
        <end position="248"/>
    </location>
</feature>
<dbReference type="InterPro" id="IPR019307">
    <property type="entry name" value="RNA-bd_AU-1/RNase_E/G"/>
</dbReference>
<keyword evidence="2" id="KW-0694">RNA-binding</keyword>
<accession>A0A937VXD2</accession>
<reference evidence="4" key="1">
    <citation type="submission" date="2019-03" db="EMBL/GenBank/DDBJ databases">
        <title>Lake Tanganyika Metagenome-Assembled Genomes (MAGs).</title>
        <authorList>
            <person name="Tran P."/>
        </authorList>
    </citation>
    <scope>NUCLEOTIDE SEQUENCE</scope>
    <source>
        <strain evidence="4">K_DeepCast_65m_m2_066</strain>
    </source>
</reference>
<dbReference type="PANTHER" id="PTHR39159:SF1">
    <property type="entry name" value="UPF0374 PROTEIN YGAC"/>
    <property type="match status" value="1"/>
</dbReference>
<dbReference type="GO" id="GO:0003723">
    <property type="term" value="F:RNA binding"/>
    <property type="evidence" value="ECO:0007669"/>
    <property type="project" value="UniProtKB-KW"/>
</dbReference>
<gene>
    <name evidence="4" type="ORF">FJZ47_03360</name>
</gene>
<evidence type="ECO:0000313" key="4">
    <source>
        <dbReference type="EMBL" id="MBM3222828.1"/>
    </source>
</evidence>
<dbReference type="InterPro" id="IPR050212">
    <property type="entry name" value="Ntdp-like"/>
</dbReference>
<sequence length="484" mass="53185">MITLRIRGLYAAALTSLFRRYPHVCEVVQPDEEIQTHVAQDWRMDAPDVTIDDQPDTRGGRETIRLAGPSDAVEVLIALMQEHCLDLFIRRESSQVGATYMGLVGMVSRVRRRAVVYIGDQKAGLLSLRYDDRDVRVGSYVPVRIESLTSEGDDRPQLSAVVSVPGQYAVLTSSPSVKLSKQITDADTRERLQRLGEAQPTGGWGILWRTAAQSADEQTLIQEIAALSQSSRDLQARIAAATTVGYLAGGEMVAQVLLAGQSKAVCDTFRAEILPTLPGHHKYKAQGDVYGAIVDALEKELPPEVLRTRTASLNVLSSLDAMQAPIHDHLRFLVRDLDGRVAAAGEGQRLGYELDAGWVDVREPLPSAESYPPDLVMEKQPGDYTVTRFQEGNWSYITRFYGRNGVWKGDYASITAPIAIFSDQLHLLNLHVKGHYSPGQPPVLRGLETLQDLEQQRVVSPALVQKVQAEGAALLAQWQAAATS</sequence>
<evidence type="ECO:0000259" key="3">
    <source>
        <dbReference type="Pfam" id="PF10150"/>
    </source>
</evidence>
<evidence type="ECO:0000256" key="1">
    <source>
        <dbReference type="ARBA" id="ARBA00022801"/>
    </source>
</evidence>
<name>A0A937VXD2_UNCTE</name>
<protein>
    <recommendedName>
        <fullName evidence="3">RNA-binding protein AU-1/Ribonuclease E/G domain-containing protein</fullName>
    </recommendedName>
</protein>
<evidence type="ECO:0000313" key="5">
    <source>
        <dbReference type="Proteomes" id="UP000712673"/>
    </source>
</evidence>
<comment type="caution">
    <text evidence="4">The sequence shown here is derived from an EMBL/GenBank/DDBJ whole genome shotgun (WGS) entry which is preliminary data.</text>
</comment>
<proteinExistence type="predicted"/>
<keyword evidence="1" id="KW-0378">Hydrolase</keyword>
<dbReference type="Pfam" id="PF10150">
    <property type="entry name" value="RNase_E_G"/>
    <property type="match status" value="1"/>
</dbReference>
<dbReference type="GO" id="GO:0016787">
    <property type="term" value="F:hydrolase activity"/>
    <property type="evidence" value="ECO:0007669"/>
    <property type="project" value="UniProtKB-KW"/>
</dbReference>
<dbReference type="PANTHER" id="PTHR39159">
    <property type="match status" value="1"/>
</dbReference>